<accession>A0A561R739</accession>
<sequence>MSNSQFYVIGKKGSGVIFVRTSPLRVASVSHDVIAAYEASHPGVDGYARVAAAAKGMLVSQDGQADTTLDQIQIQGIETLIAGGATVSEADFAFVGDVVDAGWDFSRDRQLPIESALKAVGPSGVAAGNLFEAILSDDPNTTP</sequence>
<evidence type="ECO:0000313" key="1">
    <source>
        <dbReference type="EMBL" id="TWF58437.1"/>
    </source>
</evidence>
<dbReference type="Proteomes" id="UP000320653">
    <property type="component" value="Unassembled WGS sequence"/>
</dbReference>
<proteinExistence type="predicted"/>
<keyword evidence="2" id="KW-1185">Reference proteome</keyword>
<dbReference type="EMBL" id="VIWP01000001">
    <property type="protein sequence ID" value="TWF58437.1"/>
    <property type="molecule type" value="Genomic_DNA"/>
</dbReference>
<comment type="caution">
    <text evidence="1">The sequence shown here is derived from an EMBL/GenBank/DDBJ whole genome shotgun (WGS) entry which is preliminary data.</text>
</comment>
<organism evidence="1 2">
    <name type="scientific">Neorhizobium alkalisoli</name>
    <dbReference type="NCBI Taxonomy" id="528178"/>
    <lineage>
        <taxon>Bacteria</taxon>
        <taxon>Pseudomonadati</taxon>
        <taxon>Pseudomonadota</taxon>
        <taxon>Alphaproteobacteria</taxon>
        <taxon>Hyphomicrobiales</taxon>
        <taxon>Rhizobiaceae</taxon>
        <taxon>Rhizobium/Agrobacterium group</taxon>
        <taxon>Neorhizobium</taxon>
    </lineage>
</organism>
<dbReference type="AlphaFoldDB" id="A0A561R739"/>
<name>A0A561R739_9HYPH</name>
<dbReference type="OrthoDB" id="8120729at2"/>
<protein>
    <submittedName>
        <fullName evidence="1">Uncharacterized protein</fullName>
    </submittedName>
</protein>
<evidence type="ECO:0000313" key="2">
    <source>
        <dbReference type="Proteomes" id="UP000320653"/>
    </source>
</evidence>
<dbReference type="RefSeq" id="WP_145631543.1">
    <property type="nucleotide sequence ID" value="NZ_VIWP01000001.1"/>
</dbReference>
<reference evidence="1 2" key="1">
    <citation type="submission" date="2019-06" db="EMBL/GenBank/DDBJ databases">
        <title>Sorghum-associated microbial communities from plants grown in Nebraska, USA.</title>
        <authorList>
            <person name="Schachtman D."/>
        </authorList>
    </citation>
    <scope>NUCLEOTIDE SEQUENCE [LARGE SCALE GENOMIC DNA]</scope>
    <source>
        <strain evidence="1 2">1225</strain>
    </source>
</reference>
<gene>
    <name evidence="1" type="ORF">FHW37_101241</name>
</gene>